<feature type="region of interest" description="Disordered" evidence="2">
    <location>
        <begin position="298"/>
        <end position="325"/>
    </location>
</feature>
<evidence type="ECO:0000256" key="2">
    <source>
        <dbReference type="SAM" id="MobiDB-lite"/>
    </source>
</evidence>
<feature type="domain" description="CCHC-type" evidence="3">
    <location>
        <begin position="353"/>
        <end position="367"/>
    </location>
</feature>
<keyword evidence="5" id="KW-1185">Reference proteome</keyword>
<keyword evidence="1" id="KW-0863">Zinc-finger</keyword>
<dbReference type="Proteomes" id="UP001151760">
    <property type="component" value="Unassembled WGS sequence"/>
</dbReference>
<feature type="region of interest" description="Disordered" evidence="2">
    <location>
        <begin position="1"/>
        <end position="118"/>
    </location>
</feature>
<proteinExistence type="predicted"/>
<keyword evidence="1" id="KW-0479">Metal-binding</keyword>
<evidence type="ECO:0000256" key="1">
    <source>
        <dbReference type="PROSITE-ProRule" id="PRU00047"/>
    </source>
</evidence>
<evidence type="ECO:0000259" key="3">
    <source>
        <dbReference type="PROSITE" id="PS50158"/>
    </source>
</evidence>
<protein>
    <submittedName>
        <fullName evidence="4">Zinc finger, CCHC-type, retrotransposon gag domain protein</fullName>
    </submittedName>
</protein>
<organism evidence="4 5">
    <name type="scientific">Tanacetum coccineum</name>
    <dbReference type="NCBI Taxonomy" id="301880"/>
    <lineage>
        <taxon>Eukaryota</taxon>
        <taxon>Viridiplantae</taxon>
        <taxon>Streptophyta</taxon>
        <taxon>Embryophyta</taxon>
        <taxon>Tracheophyta</taxon>
        <taxon>Spermatophyta</taxon>
        <taxon>Magnoliopsida</taxon>
        <taxon>eudicotyledons</taxon>
        <taxon>Gunneridae</taxon>
        <taxon>Pentapetalae</taxon>
        <taxon>asterids</taxon>
        <taxon>campanulids</taxon>
        <taxon>Asterales</taxon>
        <taxon>Asteraceae</taxon>
        <taxon>Asteroideae</taxon>
        <taxon>Anthemideae</taxon>
        <taxon>Anthemidinae</taxon>
        <taxon>Tanacetum</taxon>
    </lineage>
</organism>
<dbReference type="InterPro" id="IPR036875">
    <property type="entry name" value="Znf_CCHC_sf"/>
</dbReference>
<evidence type="ECO:0000313" key="4">
    <source>
        <dbReference type="EMBL" id="GJT15155.1"/>
    </source>
</evidence>
<dbReference type="InterPro" id="IPR032567">
    <property type="entry name" value="RTL1-rel"/>
</dbReference>
<dbReference type="PANTHER" id="PTHR15503:SF42">
    <property type="entry name" value="ZINC FINGER, CCHC-TYPE, RETROTRANSPOSON GAG DOMAIN, ASPARTIC PEPTIDASE DOMAIN PROTEIN-RELATED"/>
    <property type="match status" value="1"/>
</dbReference>
<dbReference type="PANTHER" id="PTHR15503">
    <property type="entry name" value="LDOC1 RELATED"/>
    <property type="match status" value="1"/>
</dbReference>
<accession>A0ABQ5BK30</accession>
<feature type="domain" description="CCHC-type" evidence="3">
    <location>
        <begin position="372"/>
        <end position="387"/>
    </location>
</feature>
<sequence>MEGKGSGGSKQTPAKNPDAPVTKGELGNEIKRIMSEHLPTILAQSQENFRKAEEARKAAEDAEKKKKVNEEAERRRKAMEDKRAAEEQERKRNAEQARKNAEDAERLRIEEAERRRNTEAQRDGCTYKAFLNCNPAEFHGDSDPVIVTNWLKEIEDIFEISECSTRQRVKYASHLLKGEARHWWDMIKIARGDDVASVMTWEEFEDLVMENYCPQGLMDKLEEEFLKLQQNDMTVPKYTAKFNEKARFAKYQVATEERKIKRYIWGLRSGIRGPVQQARPSTFQEAVELALMVEKENNRQLEEGGDNKRKRENRDDDMKKIKISGEKTDNASEYKPCTICKKTHMGECWHKDCRNCGKPGHATKDCKADWVCFRCKKPGHKIVDCPETPQDRQEKTGYSGKKTMGRVFQLTADKA</sequence>
<dbReference type="SUPFAM" id="SSF57756">
    <property type="entry name" value="Retrovirus zinc finger-like domains"/>
    <property type="match status" value="1"/>
</dbReference>
<name>A0ABQ5BK30_9ASTR</name>
<feature type="compositionally biased region" description="Basic and acidic residues" evidence="2">
    <location>
        <begin position="48"/>
        <end position="118"/>
    </location>
</feature>
<dbReference type="Pfam" id="PF03732">
    <property type="entry name" value="Retrotrans_gag"/>
    <property type="match status" value="1"/>
</dbReference>
<dbReference type="Gene3D" id="4.10.60.10">
    <property type="entry name" value="Zinc finger, CCHC-type"/>
    <property type="match status" value="1"/>
</dbReference>
<dbReference type="InterPro" id="IPR005162">
    <property type="entry name" value="Retrotrans_gag_dom"/>
</dbReference>
<gene>
    <name evidence="4" type="ORF">Tco_0873861</name>
</gene>
<keyword evidence="1" id="KW-0862">Zinc</keyword>
<comment type="caution">
    <text evidence="4">The sequence shown here is derived from an EMBL/GenBank/DDBJ whole genome shotgun (WGS) entry which is preliminary data.</text>
</comment>
<dbReference type="InterPro" id="IPR001878">
    <property type="entry name" value="Znf_CCHC"/>
</dbReference>
<dbReference type="EMBL" id="BQNB010013374">
    <property type="protein sequence ID" value="GJT15155.1"/>
    <property type="molecule type" value="Genomic_DNA"/>
</dbReference>
<reference evidence="4" key="1">
    <citation type="journal article" date="2022" name="Int. J. Mol. Sci.">
        <title>Draft Genome of Tanacetum Coccineum: Genomic Comparison of Closely Related Tanacetum-Family Plants.</title>
        <authorList>
            <person name="Yamashiro T."/>
            <person name="Shiraishi A."/>
            <person name="Nakayama K."/>
            <person name="Satake H."/>
        </authorList>
    </citation>
    <scope>NUCLEOTIDE SEQUENCE</scope>
</reference>
<reference evidence="4" key="2">
    <citation type="submission" date="2022-01" db="EMBL/GenBank/DDBJ databases">
        <authorList>
            <person name="Yamashiro T."/>
            <person name="Shiraishi A."/>
            <person name="Satake H."/>
            <person name="Nakayama K."/>
        </authorList>
    </citation>
    <scope>NUCLEOTIDE SEQUENCE</scope>
</reference>
<dbReference type="SMART" id="SM00343">
    <property type="entry name" value="ZnF_C2HC"/>
    <property type="match status" value="2"/>
</dbReference>
<evidence type="ECO:0000313" key="5">
    <source>
        <dbReference type="Proteomes" id="UP001151760"/>
    </source>
</evidence>
<feature type="compositionally biased region" description="Basic and acidic residues" evidence="2">
    <location>
        <begin position="26"/>
        <end position="35"/>
    </location>
</feature>
<dbReference type="PROSITE" id="PS50158">
    <property type="entry name" value="ZF_CCHC"/>
    <property type="match status" value="2"/>
</dbReference>
<dbReference type="Pfam" id="PF00098">
    <property type="entry name" value="zf-CCHC"/>
    <property type="match status" value="2"/>
</dbReference>